<dbReference type="SMART" id="SM00729">
    <property type="entry name" value="Elp3"/>
    <property type="match status" value="1"/>
</dbReference>
<evidence type="ECO:0000256" key="14">
    <source>
        <dbReference type="ARBA" id="ARBA00044771"/>
    </source>
</evidence>
<dbReference type="EC" id="2.3.1.311" evidence="14"/>
<evidence type="ECO:0000256" key="15">
    <source>
        <dbReference type="ARBA" id="ARBA00047372"/>
    </source>
</evidence>
<comment type="similarity">
    <text evidence="3">Belongs to the ELP3 family.</text>
</comment>
<protein>
    <recommendedName>
        <fullName evidence="14">tRNA carboxymethyluridine synthase</fullName>
        <ecNumber evidence="14">2.3.1.311</ecNumber>
    </recommendedName>
</protein>
<comment type="pathway">
    <text evidence="2">tRNA modification.</text>
</comment>
<dbReference type="PANTHER" id="PTHR11135:SF2">
    <property type="entry name" value="ELONGATOR COMPLEX PROTEIN 3"/>
    <property type="match status" value="1"/>
</dbReference>
<dbReference type="Gene3D" id="3.40.630.30">
    <property type="match status" value="1"/>
</dbReference>
<dbReference type="Pfam" id="PF04055">
    <property type="entry name" value="Radical_SAM"/>
    <property type="match status" value="1"/>
</dbReference>
<dbReference type="NCBIfam" id="TIGR01211">
    <property type="entry name" value="ELP3"/>
    <property type="match status" value="1"/>
</dbReference>
<dbReference type="PANTHER" id="PTHR11135">
    <property type="entry name" value="HISTONE ACETYLTRANSFERASE-RELATED"/>
    <property type="match status" value="1"/>
</dbReference>
<evidence type="ECO:0000256" key="6">
    <source>
        <dbReference type="ARBA" id="ARBA00022679"/>
    </source>
</evidence>
<dbReference type="InterPro" id="IPR039661">
    <property type="entry name" value="ELP3"/>
</dbReference>
<evidence type="ECO:0000256" key="12">
    <source>
        <dbReference type="ARBA" id="ARBA00023014"/>
    </source>
</evidence>
<dbReference type="InterPro" id="IPR000182">
    <property type="entry name" value="GNAT_dom"/>
</dbReference>
<evidence type="ECO:0000256" key="8">
    <source>
        <dbReference type="ARBA" id="ARBA00022694"/>
    </source>
</evidence>
<keyword evidence="9" id="KW-0479">Metal-binding</keyword>
<keyword evidence="11" id="KW-0408">Iron</keyword>
<dbReference type="SFLD" id="SFLDF00344">
    <property type="entry name" value="ELP3-like"/>
    <property type="match status" value="1"/>
</dbReference>
<keyword evidence="7" id="KW-0949">S-adenosyl-L-methionine</keyword>
<dbReference type="InterPro" id="IPR016181">
    <property type="entry name" value="Acyl_CoA_acyltransferase"/>
</dbReference>
<sequence>MAIKEVNIEELGKKFKECMVREFAVPTSEDLIHLYPIIDTILNSDHVMSHKELINVSRKYKFSGKNSFLFHVYLDLLKQGKVTNKGESNLRKTLQIKQCKSWSGITSITVFTAPNPEYTNEEGIRVKQAFSCAFNCHYCPNQPGQPRSYIDLEPGVLRANRNEFDCVRQMWDRMKALFMTGNGELGKLEVLVLGGTLDSYPHAYVEEFCRDIYYAANTFWDIEKRPRFTLSQEKDINQSVQSRVIGLTLETRPDMINSQQLIRYRYYGCTRIQLGIQHVHDDVLKKINRQCPTETTIKAIEILKRNGYKIDGHLMPNLPGTTPMKDRQMMLDVIAGLNLHIHRYIKNNIHWEVYDLKHPELSLDQLKIYPCAITPWTEIEKWFRDGSYVQYPEEDLIDILIEFKSIIFPWIRNNRIVRDIPTSCIISSNDCANMRQELLDIMIKEGKSCMCIRCREIKNKIWDGTYIMVVRQYNASNGIEYFISAESIDNKTIYGFIRLRLDDAKNKVFEELNGCALIRELHVYGKLNNANTKGNHVQHQGLGKILMKQAESIAKNKGYKFISVIAGEGVKPYYEKLGYQLNYGKGSFMIKHLFL</sequence>
<keyword evidence="8" id="KW-0819">tRNA processing</keyword>
<dbReference type="SFLD" id="SFLDS00029">
    <property type="entry name" value="Radical_SAM"/>
    <property type="match status" value="1"/>
</dbReference>
<dbReference type="InterPro" id="IPR034687">
    <property type="entry name" value="ELP3-like"/>
</dbReference>
<dbReference type="InterPro" id="IPR023404">
    <property type="entry name" value="rSAM_horseshoe"/>
</dbReference>
<dbReference type="GO" id="GO:0005634">
    <property type="term" value="C:nucleus"/>
    <property type="evidence" value="ECO:0007669"/>
    <property type="project" value="TreeGrafter"/>
</dbReference>
<dbReference type="AlphaFoldDB" id="A0A6C0LYY4"/>
<evidence type="ECO:0000256" key="3">
    <source>
        <dbReference type="ARBA" id="ARBA00005494"/>
    </source>
</evidence>
<evidence type="ECO:0000256" key="1">
    <source>
        <dbReference type="ARBA" id="ARBA00001966"/>
    </source>
</evidence>
<dbReference type="SUPFAM" id="SSF102114">
    <property type="entry name" value="Radical SAM enzymes"/>
    <property type="match status" value="1"/>
</dbReference>
<dbReference type="InterPro" id="IPR006638">
    <property type="entry name" value="Elp3/MiaA/NifB-like_rSAM"/>
</dbReference>
<dbReference type="PROSITE" id="PS51186">
    <property type="entry name" value="GNAT"/>
    <property type="match status" value="1"/>
</dbReference>
<dbReference type="EMBL" id="MN740614">
    <property type="protein sequence ID" value="QHU35877.1"/>
    <property type="molecule type" value="Genomic_DNA"/>
</dbReference>
<evidence type="ECO:0000256" key="9">
    <source>
        <dbReference type="ARBA" id="ARBA00022723"/>
    </source>
</evidence>
<dbReference type="SUPFAM" id="SSF55729">
    <property type="entry name" value="Acyl-CoA N-acyltransferases (Nat)"/>
    <property type="match status" value="1"/>
</dbReference>
<dbReference type="GO" id="GO:0051539">
    <property type="term" value="F:4 iron, 4 sulfur cluster binding"/>
    <property type="evidence" value="ECO:0007669"/>
    <property type="project" value="UniProtKB-KW"/>
</dbReference>
<organism evidence="17">
    <name type="scientific">viral metagenome</name>
    <dbReference type="NCBI Taxonomy" id="1070528"/>
    <lineage>
        <taxon>unclassified sequences</taxon>
        <taxon>metagenomes</taxon>
        <taxon>organismal metagenomes</taxon>
    </lineage>
</organism>
<evidence type="ECO:0000256" key="5">
    <source>
        <dbReference type="ARBA" id="ARBA00022555"/>
    </source>
</evidence>
<dbReference type="Pfam" id="PF16199">
    <property type="entry name" value="Radical_SAM_C"/>
    <property type="match status" value="1"/>
</dbReference>
<dbReference type="Gene3D" id="3.80.30.20">
    <property type="entry name" value="tm_1862 like domain"/>
    <property type="match status" value="1"/>
</dbReference>
<reference evidence="17" key="1">
    <citation type="journal article" date="2020" name="Nature">
        <title>Giant virus diversity and host interactions through global metagenomics.</title>
        <authorList>
            <person name="Schulz F."/>
            <person name="Roux S."/>
            <person name="Paez-Espino D."/>
            <person name="Jungbluth S."/>
            <person name="Walsh D.A."/>
            <person name="Denef V.J."/>
            <person name="McMahon K.D."/>
            <person name="Konstantinidis K.T."/>
            <person name="Eloe-Fadrosh E.A."/>
            <person name="Kyrpides N.C."/>
            <person name="Woyke T."/>
        </authorList>
    </citation>
    <scope>NUCLEOTIDE SEQUENCE</scope>
    <source>
        <strain evidence="17">GVMAG-S-1035085-51</strain>
    </source>
</reference>
<dbReference type="GO" id="GO:0106261">
    <property type="term" value="F:tRNA uridine(34) acetyltransferase activity"/>
    <property type="evidence" value="ECO:0007669"/>
    <property type="project" value="UniProtKB-EC"/>
</dbReference>
<evidence type="ECO:0000256" key="2">
    <source>
        <dbReference type="ARBA" id="ARBA00005217"/>
    </source>
</evidence>
<dbReference type="CDD" id="cd04301">
    <property type="entry name" value="NAT_SF"/>
    <property type="match status" value="1"/>
</dbReference>
<evidence type="ECO:0000256" key="7">
    <source>
        <dbReference type="ARBA" id="ARBA00022691"/>
    </source>
</evidence>
<dbReference type="GO" id="GO:0046872">
    <property type="term" value="F:metal ion binding"/>
    <property type="evidence" value="ECO:0007669"/>
    <property type="project" value="UniProtKB-KW"/>
</dbReference>
<dbReference type="InterPro" id="IPR007197">
    <property type="entry name" value="rSAM"/>
</dbReference>
<evidence type="ECO:0000313" key="17">
    <source>
        <dbReference type="EMBL" id="QHU35877.1"/>
    </source>
</evidence>
<name>A0A6C0LYY4_9ZZZZ</name>
<dbReference type="SFLD" id="SFLDG01086">
    <property type="entry name" value="elongater_protein-like"/>
    <property type="match status" value="1"/>
</dbReference>
<dbReference type="GO" id="GO:0000049">
    <property type="term" value="F:tRNA binding"/>
    <property type="evidence" value="ECO:0007669"/>
    <property type="project" value="UniProtKB-KW"/>
</dbReference>
<evidence type="ECO:0000256" key="13">
    <source>
        <dbReference type="ARBA" id="ARBA00023315"/>
    </source>
</evidence>
<keyword evidence="10" id="KW-0694">RNA-binding</keyword>
<dbReference type="GO" id="GO:0033588">
    <property type="term" value="C:elongator holoenzyme complex"/>
    <property type="evidence" value="ECO:0007669"/>
    <property type="project" value="TreeGrafter"/>
</dbReference>
<evidence type="ECO:0000256" key="11">
    <source>
        <dbReference type="ARBA" id="ARBA00023004"/>
    </source>
</evidence>
<feature type="domain" description="N-acetyltransferase" evidence="16">
    <location>
        <begin position="441"/>
        <end position="595"/>
    </location>
</feature>
<comment type="cofactor">
    <cofactor evidence="1">
        <name>[4Fe-4S] cluster</name>
        <dbReference type="ChEBI" id="CHEBI:49883"/>
    </cofactor>
</comment>
<evidence type="ECO:0000259" key="16">
    <source>
        <dbReference type="PROSITE" id="PS51186"/>
    </source>
</evidence>
<evidence type="ECO:0000256" key="10">
    <source>
        <dbReference type="ARBA" id="ARBA00022884"/>
    </source>
</evidence>
<keyword evidence="6" id="KW-0808">Transferase</keyword>
<evidence type="ECO:0000256" key="4">
    <source>
        <dbReference type="ARBA" id="ARBA00022485"/>
    </source>
</evidence>
<comment type="catalytic activity">
    <reaction evidence="15">
        <text>uridine(34) in tRNA + acetyl-CoA + S-adenosyl-L-methionine + H2O = 5-(carboxymethyl)uridine(34) in tRNA + 5'-deoxyadenosine + L-methionine + CoA + 2 H(+)</text>
        <dbReference type="Rhea" id="RHEA:61020"/>
        <dbReference type="Rhea" id="RHEA-COMP:10407"/>
        <dbReference type="Rhea" id="RHEA-COMP:11727"/>
        <dbReference type="ChEBI" id="CHEBI:15377"/>
        <dbReference type="ChEBI" id="CHEBI:15378"/>
        <dbReference type="ChEBI" id="CHEBI:17319"/>
        <dbReference type="ChEBI" id="CHEBI:57287"/>
        <dbReference type="ChEBI" id="CHEBI:57288"/>
        <dbReference type="ChEBI" id="CHEBI:57844"/>
        <dbReference type="ChEBI" id="CHEBI:59789"/>
        <dbReference type="ChEBI" id="CHEBI:65315"/>
        <dbReference type="ChEBI" id="CHEBI:74882"/>
        <dbReference type="EC" id="2.3.1.311"/>
    </reaction>
    <physiologicalReaction direction="left-to-right" evidence="15">
        <dbReference type="Rhea" id="RHEA:61021"/>
    </physiologicalReaction>
</comment>
<proteinExistence type="inferred from homology"/>
<dbReference type="InterPro" id="IPR032432">
    <property type="entry name" value="Radical_SAM_C"/>
</dbReference>
<keyword evidence="13" id="KW-0012">Acyltransferase</keyword>
<accession>A0A6C0LYY4</accession>
<dbReference type="GO" id="GO:0002926">
    <property type="term" value="P:tRNA wobble base 5-methoxycarbonylmethyl-2-thiouridinylation"/>
    <property type="evidence" value="ECO:0007669"/>
    <property type="project" value="TreeGrafter"/>
</dbReference>
<dbReference type="InterPro" id="IPR058240">
    <property type="entry name" value="rSAM_sf"/>
</dbReference>
<dbReference type="Pfam" id="PF00583">
    <property type="entry name" value="Acetyltransf_1"/>
    <property type="match status" value="1"/>
</dbReference>
<keyword evidence="4" id="KW-0004">4Fe-4S</keyword>
<keyword evidence="5" id="KW-0820">tRNA-binding</keyword>
<dbReference type="GO" id="GO:0005737">
    <property type="term" value="C:cytoplasm"/>
    <property type="evidence" value="ECO:0007669"/>
    <property type="project" value="TreeGrafter"/>
</dbReference>
<keyword evidence="12" id="KW-0411">Iron-sulfur</keyword>